<comment type="subcellular location">
    <subcellularLocation>
        <location evidence="1">Cell membrane</location>
        <topology evidence="1">Multi-pass membrane protein</topology>
    </subcellularLocation>
</comment>
<dbReference type="PANTHER" id="PTHR34583">
    <property type="entry name" value="ANTIPORTER SUBUNIT MNHC2-RELATED"/>
    <property type="match status" value="1"/>
</dbReference>
<keyword evidence="5 6" id="KW-0472">Membrane</keyword>
<dbReference type="AlphaFoldDB" id="A0A0F8YJ78"/>
<organism evidence="7">
    <name type="scientific">marine sediment metagenome</name>
    <dbReference type="NCBI Taxonomy" id="412755"/>
    <lineage>
        <taxon>unclassified sequences</taxon>
        <taxon>metagenomes</taxon>
        <taxon>ecological metagenomes</taxon>
    </lineage>
</organism>
<reference evidence="7" key="1">
    <citation type="journal article" date="2015" name="Nature">
        <title>Complex archaea that bridge the gap between prokaryotes and eukaryotes.</title>
        <authorList>
            <person name="Spang A."/>
            <person name="Saw J.H."/>
            <person name="Jorgensen S.L."/>
            <person name="Zaremba-Niedzwiedzka K."/>
            <person name="Martijn J."/>
            <person name="Lind A.E."/>
            <person name="van Eijk R."/>
            <person name="Schleper C."/>
            <person name="Guy L."/>
            <person name="Ettema T.J."/>
        </authorList>
    </citation>
    <scope>NUCLEOTIDE SEQUENCE</scope>
</reference>
<dbReference type="NCBIfam" id="NF005620">
    <property type="entry name" value="PRK07375.1-5"/>
    <property type="match status" value="1"/>
</dbReference>
<proteinExistence type="predicted"/>
<evidence type="ECO:0000256" key="5">
    <source>
        <dbReference type="ARBA" id="ARBA00023136"/>
    </source>
</evidence>
<feature type="transmembrane region" description="Helical" evidence="6">
    <location>
        <begin position="6"/>
        <end position="24"/>
    </location>
</feature>
<feature type="transmembrane region" description="Helical" evidence="6">
    <location>
        <begin position="36"/>
        <end position="55"/>
    </location>
</feature>
<comment type="caution">
    <text evidence="7">The sequence shown here is derived from an EMBL/GenBank/DDBJ whole genome shotgun (WGS) entry which is preliminary data.</text>
</comment>
<dbReference type="EMBL" id="LAZR01056636">
    <property type="protein sequence ID" value="KKK73765.1"/>
    <property type="molecule type" value="Genomic_DNA"/>
</dbReference>
<evidence type="ECO:0000313" key="7">
    <source>
        <dbReference type="EMBL" id="KKK73765.1"/>
    </source>
</evidence>
<evidence type="ECO:0000256" key="1">
    <source>
        <dbReference type="ARBA" id="ARBA00004651"/>
    </source>
</evidence>
<accession>A0A0F8YJ78</accession>
<sequence length="117" mass="12790">MKGVRSVSFYLIVAIFIAGIWGLIAKDNLIKKIIGLNILNSGIVLFFVYIGSFQGTTAPIMEKGIKDVVDPIPQALMLTAIVIGICLTALALALVLKLYQKYKTLSISQIEEMSKDE</sequence>
<protein>
    <recommendedName>
        <fullName evidence="8">NADH-ubiquinone oxidoreductase chain 4L</fullName>
    </recommendedName>
</protein>
<dbReference type="Gene3D" id="1.10.287.3510">
    <property type="match status" value="1"/>
</dbReference>
<dbReference type="GO" id="GO:0005886">
    <property type="term" value="C:plasma membrane"/>
    <property type="evidence" value="ECO:0007669"/>
    <property type="project" value="UniProtKB-SubCell"/>
</dbReference>
<evidence type="ECO:0000256" key="3">
    <source>
        <dbReference type="ARBA" id="ARBA00022692"/>
    </source>
</evidence>
<dbReference type="PANTHER" id="PTHR34583:SF2">
    <property type="entry name" value="ANTIPORTER SUBUNIT MNHC2-RELATED"/>
    <property type="match status" value="1"/>
</dbReference>
<dbReference type="InterPro" id="IPR050601">
    <property type="entry name" value="CPA3_antiporter_subunitC"/>
</dbReference>
<keyword evidence="2" id="KW-1003">Cell membrane</keyword>
<gene>
    <name evidence="7" type="ORF">LCGC14_2890540</name>
</gene>
<dbReference type="Pfam" id="PF00420">
    <property type="entry name" value="Oxidored_q2"/>
    <property type="match status" value="1"/>
</dbReference>
<feature type="transmembrane region" description="Helical" evidence="6">
    <location>
        <begin position="75"/>
        <end position="96"/>
    </location>
</feature>
<evidence type="ECO:0000256" key="2">
    <source>
        <dbReference type="ARBA" id="ARBA00022475"/>
    </source>
</evidence>
<name>A0A0F8YJ78_9ZZZZ</name>
<keyword evidence="3 6" id="KW-0812">Transmembrane</keyword>
<dbReference type="NCBIfam" id="NF005623">
    <property type="entry name" value="PRK07375.2-2"/>
    <property type="match status" value="1"/>
</dbReference>
<evidence type="ECO:0000256" key="4">
    <source>
        <dbReference type="ARBA" id="ARBA00022989"/>
    </source>
</evidence>
<keyword evidence="4 6" id="KW-1133">Transmembrane helix</keyword>
<evidence type="ECO:0000256" key="6">
    <source>
        <dbReference type="SAM" id="Phobius"/>
    </source>
</evidence>
<evidence type="ECO:0008006" key="8">
    <source>
        <dbReference type="Google" id="ProtNLM"/>
    </source>
</evidence>
<dbReference type="InterPro" id="IPR039428">
    <property type="entry name" value="NUOK/Mnh_C1-like"/>
</dbReference>